<evidence type="ECO:0000256" key="2">
    <source>
        <dbReference type="ARBA" id="ARBA00022989"/>
    </source>
</evidence>
<evidence type="ECO:0000256" key="4">
    <source>
        <dbReference type="SAM" id="MobiDB-lite"/>
    </source>
</evidence>
<dbReference type="EMBL" id="CAXAJV020001280">
    <property type="protein sequence ID" value="CAL7933062.1"/>
    <property type="molecule type" value="Genomic_DNA"/>
</dbReference>
<name>A0ABP1MY52_XYLVO</name>
<keyword evidence="7" id="KW-1185">Reference proteome</keyword>
<reference evidence="6 7" key="1">
    <citation type="submission" date="2024-08" db="EMBL/GenBank/DDBJ databases">
        <authorList>
            <person name="Will J Nash"/>
            <person name="Angela Man"/>
            <person name="Seanna McTaggart"/>
            <person name="Kendall Baker"/>
            <person name="Tom Barker"/>
            <person name="Leah Catchpole"/>
            <person name="Alex Durrant"/>
            <person name="Karim Gharbi"/>
            <person name="Naomi Irish"/>
            <person name="Gemy Kaithakottil"/>
            <person name="Debby Ku"/>
            <person name="Aaliyah Providence"/>
            <person name="Felix Shaw"/>
            <person name="David Swarbreck"/>
            <person name="Chris Watkins"/>
            <person name="Ann M. McCartney"/>
            <person name="Giulio Formenti"/>
            <person name="Alice Mouton"/>
            <person name="Noel Vella"/>
            <person name="Bjorn M von Reumont"/>
            <person name="Adriana Vella"/>
            <person name="Wilfried Haerty"/>
        </authorList>
    </citation>
    <scope>NUCLEOTIDE SEQUENCE [LARGE SCALE GENOMIC DNA]</scope>
</reference>
<feature type="compositionally biased region" description="Basic and acidic residues" evidence="4">
    <location>
        <begin position="274"/>
        <end position="293"/>
    </location>
</feature>
<keyword evidence="2 5" id="KW-1133">Transmembrane helix</keyword>
<comment type="caution">
    <text evidence="6">The sequence shown here is derived from an EMBL/GenBank/DDBJ whole genome shotgun (WGS) entry which is preliminary data.</text>
</comment>
<organism evidence="6 7">
    <name type="scientific">Xylocopa violacea</name>
    <name type="common">Violet carpenter bee</name>
    <name type="synonym">Apis violacea</name>
    <dbReference type="NCBI Taxonomy" id="135666"/>
    <lineage>
        <taxon>Eukaryota</taxon>
        <taxon>Metazoa</taxon>
        <taxon>Ecdysozoa</taxon>
        <taxon>Arthropoda</taxon>
        <taxon>Hexapoda</taxon>
        <taxon>Insecta</taxon>
        <taxon>Pterygota</taxon>
        <taxon>Neoptera</taxon>
        <taxon>Endopterygota</taxon>
        <taxon>Hymenoptera</taxon>
        <taxon>Apocrita</taxon>
        <taxon>Aculeata</taxon>
        <taxon>Apoidea</taxon>
        <taxon>Anthophila</taxon>
        <taxon>Apidae</taxon>
        <taxon>Xylocopa</taxon>
        <taxon>Xylocopa</taxon>
    </lineage>
</organism>
<evidence type="ECO:0000256" key="3">
    <source>
        <dbReference type="ARBA" id="ARBA00023136"/>
    </source>
</evidence>
<evidence type="ECO:0000313" key="6">
    <source>
        <dbReference type="EMBL" id="CAL7933062.1"/>
    </source>
</evidence>
<evidence type="ECO:0000313" key="7">
    <source>
        <dbReference type="Proteomes" id="UP001642520"/>
    </source>
</evidence>
<protein>
    <submittedName>
        <fullName evidence="6">Uncharacterized protein</fullName>
    </submittedName>
</protein>
<accession>A0ABP1MY52</accession>
<feature type="region of interest" description="Disordered" evidence="4">
    <location>
        <begin position="121"/>
        <end position="178"/>
    </location>
</feature>
<feature type="transmembrane region" description="Helical" evidence="5">
    <location>
        <begin position="73"/>
        <end position="98"/>
    </location>
</feature>
<feature type="compositionally biased region" description="Basic and acidic residues" evidence="4">
    <location>
        <begin position="246"/>
        <end position="265"/>
    </location>
</feature>
<proteinExistence type="predicted"/>
<sequence length="361" mass="41030">MTERLAAKHTNSVALKKNILLTKDSKVRRCCPYSRPYRLAIFCVTACCIFLIYWLIVTPLLMNVFIDYRSTKIVWLVLYWLIAFLIWLLIMLCFYLIWRCTEKQCNGNPALQSYGTNDSPKLPLVTTKQDHSDNLKPKGVKQDGLPNDFISDKPSTNTSDESRPGKIKKHKDLPPLVIHRRNSGNDIERVGSVSVKENVDAENKENEDYLKLVTITPQSGNDTKSPKQSLSPREMFFIELIKEAEKAEKNKESNPQDAEGKHFFPHDFSPTKKNINEDVKEKKPGGTSAKSKEPEATYFIADVGSPKKEKTEVFLDIAPNAEPVKDLSADLNSEKPILVLKNKSADEETKNLEEKVVLFEI</sequence>
<dbReference type="SUPFAM" id="SSF90123">
    <property type="entry name" value="ABC transporter transmembrane region"/>
    <property type="match status" value="1"/>
</dbReference>
<dbReference type="InterPro" id="IPR036640">
    <property type="entry name" value="ABC1_TM_sf"/>
</dbReference>
<evidence type="ECO:0000256" key="5">
    <source>
        <dbReference type="SAM" id="Phobius"/>
    </source>
</evidence>
<keyword evidence="1 5" id="KW-0812">Transmembrane</keyword>
<feature type="transmembrane region" description="Helical" evidence="5">
    <location>
        <begin position="39"/>
        <end position="61"/>
    </location>
</feature>
<keyword evidence="3 5" id="KW-0472">Membrane</keyword>
<feature type="region of interest" description="Disordered" evidence="4">
    <location>
        <begin position="246"/>
        <end position="293"/>
    </location>
</feature>
<dbReference type="Proteomes" id="UP001642520">
    <property type="component" value="Unassembled WGS sequence"/>
</dbReference>
<gene>
    <name evidence="6" type="ORF">XYLVIOL_LOCUS278</name>
</gene>
<evidence type="ECO:0000256" key="1">
    <source>
        <dbReference type="ARBA" id="ARBA00022692"/>
    </source>
</evidence>